<feature type="domain" description="HTH marR-type" evidence="1">
    <location>
        <begin position="14"/>
        <end position="146"/>
    </location>
</feature>
<dbReference type="InterPro" id="IPR039422">
    <property type="entry name" value="MarR/SlyA-like"/>
</dbReference>
<protein>
    <submittedName>
        <fullName evidence="2">MarR family winged helix-turn-helix transcriptional regulator</fullName>
    </submittedName>
</protein>
<evidence type="ECO:0000259" key="1">
    <source>
        <dbReference type="PROSITE" id="PS50995"/>
    </source>
</evidence>
<evidence type="ECO:0000313" key="2">
    <source>
        <dbReference type="EMBL" id="MFC7405715.1"/>
    </source>
</evidence>
<name>A0ABW2Q8I1_9MICO</name>
<dbReference type="PANTHER" id="PTHR33164">
    <property type="entry name" value="TRANSCRIPTIONAL REGULATOR, MARR FAMILY"/>
    <property type="match status" value="1"/>
</dbReference>
<keyword evidence="3" id="KW-1185">Reference proteome</keyword>
<dbReference type="PROSITE" id="PS50995">
    <property type="entry name" value="HTH_MARR_2"/>
    <property type="match status" value="1"/>
</dbReference>
<gene>
    <name evidence="2" type="ORF">ACFQQL_11395</name>
</gene>
<evidence type="ECO:0000313" key="3">
    <source>
        <dbReference type="Proteomes" id="UP001596455"/>
    </source>
</evidence>
<proteinExistence type="predicted"/>
<dbReference type="InterPro" id="IPR000835">
    <property type="entry name" value="HTH_MarR-typ"/>
</dbReference>
<dbReference type="Gene3D" id="1.10.10.10">
    <property type="entry name" value="Winged helix-like DNA-binding domain superfamily/Winged helix DNA-binding domain"/>
    <property type="match status" value="1"/>
</dbReference>
<dbReference type="InterPro" id="IPR036390">
    <property type="entry name" value="WH_DNA-bd_sf"/>
</dbReference>
<dbReference type="Pfam" id="PF12802">
    <property type="entry name" value="MarR_2"/>
    <property type="match status" value="1"/>
</dbReference>
<dbReference type="EMBL" id="JBHTCQ010000002">
    <property type="protein sequence ID" value="MFC7405715.1"/>
    <property type="molecule type" value="Genomic_DNA"/>
</dbReference>
<accession>A0ABW2Q8I1</accession>
<sequence>MADLERDPRGSPAPARLNYTANRLARAFNRAAENTALANGVTLAQLLMIQVLGEGVPLSNAQLARRTFVSSQAAHIVLTELIAQGLVEYRDHPTNRRVRLARLTEAGWAVLDRCTQELVAVEDELQRRLGTAPGDSLTEILTHTADVLAGGYFGDAEAEAAAVARRRRPARGRPARRS</sequence>
<dbReference type="Proteomes" id="UP001596455">
    <property type="component" value="Unassembled WGS sequence"/>
</dbReference>
<dbReference type="RefSeq" id="WP_382394407.1">
    <property type="nucleotide sequence ID" value="NZ_JBHTCQ010000002.1"/>
</dbReference>
<comment type="caution">
    <text evidence="2">The sequence shown here is derived from an EMBL/GenBank/DDBJ whole genome shotgun (WGS) entry which is preliminary data.</text>
</comment>
<reference evidence="3" key="1">
    <citation type="journal article" date="2019" name="Int. J. Syst. Evol. Microbiol.">
        <title>The Global Catalogue of Microorganisms (GCM) 10K type strain sequencing project: providing services to taxonomists for standard genome sequencing and annotation.</title>
        <authorList>
            <consortium name="The Broad Institute Genomics Platform"/>
            <consortium name="The Broad Institute Genome Sequencing Center for Infectious Disease"/>
            <person name="Wu L."/>
            <person name="Ma J."/>
        </authorList>
    </citation>
    <scope>NUCLEOTIDE SEQUENCE [LARGE SCALE GENOMIC DNA]</scope>
    <source>
        <strain evidence="3">JCM 1490</strain>
    </source>
</reference>
<dbReference type="SMART" id="SM00347">
    <property type="entry name" value="HTH_MARR"/>
    <property type="match status" value="1"/>
</dbReference>
<organism evidence="2 3">
    <name type="scientific">Georgenia alba</name>
    <dbReference type="NCBI Taxonomy" id="2233858"/>
    <lineage>
        <taxon>Bacteria</taxon>
        <taxon>Bacillati</taxon>
        <taxon>Actinomycetota</taxon>
        <taxon>Actinomycetes</taxon>
        <taxon>Micrococcales</taxon>
        <taxon>Bogoriellaceae</taxon>
        <taxon>Georgenia</taxon>
    </lineage>
</organism>
<dbReference type="SUPFAM" id="SSF46785">
    <property type="entry name" value="Winged helix' DNA-binding domain"/>
    <property type="match status" value="1"/>
</dbReference>
<dbReference type="PANTHER" id="PTHR33164:SF43">
    <property type="entry name" value="HTH-TYPE TRANSCRIPTIONAL REPRESSOR YETL"/>
    <property type="match status" value="1"/>
</dbReference>
<dbReference type="InterPro" id="IPR036388">
    <property type="entry name" value="WH-like_DNA-bd_sf"/>
</dbReference>